<dbReference type="Gene3D" id="3.30.40.10">
    <property type="entry name" value="Zinc/RING finger domain, C3HC4 (zinc finger)"/>
    <property type="match status" value="1"/>
</dbReference>
<evidence type="ECO:0000313" key="6">
    <source>
        <dbReference type="EMBL" id="CBJ33617.1"/>
    </source>
</evidence>
<accession>D7G3U0</accession>
<sequence>MGPKSTPSRTTPRPGGLPRLCLEGRCTNRQCDAHGRMVILNHAFRDFDLIRPGRDPKRCPMCNREVVPSTCAFTDCTWRYKGRKAGETNVLVGMWKEAGDSYHRFEEGGEVQWDRLLIQVRPLLKLEQRVPSAPPADERMERPNTTANTATSTVAVVIDHTWSRCTRCTDCSAFGATPASDETVLDCGHRFHTRCLAGWEQGSMIVCPICREESSPLPQ</sequence>
<keyword evidence="1" id="KW-0479">Metal-binding</keyword>
<dbReference type="CDD" id="cd16448">
    <property type="entry name" value="RING-H2"/>
    <property type="match status" value="1"/>
</dbReference>
<evidence type="ECO:0000256" key="1">
    <source>
        <dbReference type="ARBA" id="ARBA00022723"/>
    </source>
</evidence>
<reference evidence="6 7" key="1">
    <citation type="journal article" date="2010" name="Nature">
        <title>The Ectocarpus genome and the independent evolution of multicellularity in brown algae.</title>
        <authorList>
            <person name="Cock J.M."/>
            <person name="Sterck L."/>
            <person name="Rouze P."/>
            <person name="Scornet D."/>
            <person name="Allen A.E."/>
            <person name="Amoutzias G."/>
            <person name="Anthouard V."/>
            <person name="Artiguenave F."/>
            <person name="Aury J.M."/>
            <person name="Badger J.H."/>
            <person name="Beszteri B."/>
            <person name="Billiau K."/>
            <person name="Bonnet E."/>
            <person name="Bothwell J.H."/>
            <person name="Bowler C."/>
            <person name="Boyen C."/>
            <person name="Brownlee C."/>
            <person name="Carrano C.J."/>
            <person name="Charrier B."/>
            <person name="Cho G.Y."/>
            <person name="Coelho S.M."/>
            <person name="Collen J."/>
            <person name="Corre E."/>
            <person name="Da Silva C."/>
            <person name="Delage L."/>
            <person name="Delaroque N."/>
            <person name="Dittami S.M."/>
            <person name="Doulbeau S."/>
            <person name="Elias M."/>
            <person name="Farnham G."/>
            <person name="Gachon C.M."/>
            <person name="Gschloessl B."/>
            <person name="Heesch S."/>
            <person name="Jabbari K."/>
            <person name="Jubin C."/>
            <person name="Kawai H."/>
            <person name="Kimura K."/>
            <person name="Kloareg B."/>
            <person name="Kupper F.C."/>
            <person name="Lang D."/>
            <person name="Le Bail A."/>
            <person name="Leblanc C."/>
            <person name="Lerouge P."/>
            <person name="Lohr M."/>
            <person name="Lopez P.J."/>
            <person name="Martens C."/>
            <person name="Maumus F."/>
            <person name="Michel G."/>
            <person name="Miranda-Saavedra D."/>
            <person name="Morales J."/>
            <person name="Moreau H."/>
            <person name="Motomura T."/>
            <person name="Nagasato C."/>
            <person name="Napoli C.A."/>
            <person name="Nelson D.R."/>
            <person name="Nyvall-Collen P."/>
            <person name="Peters A.F."/>
            <person name="Pommier C."/>
            <person name="Potin P."/>
            <person name="Poulain J."/>
            <person name="Quesneville H."/>
            <person name="Read B."/>
            <person name="Rensing S.A."/>
            <person name="Ritter A."/>
            <person name="Rousvoal S."/>
            <person name="Samanta M."/>
            <person name="Samson G."/>
            <person name="Schroeder D.C."/>
            <person name="Segurens B."/>
            <person name="Strittmatter M."/>
            <person name="Tonon T."/>
            <person name="Tregear J.W."/>
            <person name="Valentin K."/>
            <person name="von Dassow P."/>
            <person name="Yamagishi T."/>
            <person name="Van de Peer Y."/>
            <person name="Wincker P."/>
        </authorList>
    </citation>
    <scope>NUCLEOTIDE SEQUENCE [LARGE SCALE GENOMIC DNA]</scope>
    <source>
        <strain evidence="7">Ec32 / CCAP1310/4</strain>
    </source>
</reference>
<dbReference type="Pfam" id="PF00097">
    <property type="entry name" value="zf-C3HC4"/>
    <property type="match status" value="1"/>
</dbReference>
<evidence type="ECO:0000313" key="7">
    <source>
        <dbReference type="Proteomes" id="UP000002630"/>
    </source>
</evidence>
<keyword evidence="7" id="KW-1185">Reference proteome</keyword>
<protein>
    <recommendedName>
        <fullName evidence="5">RING-type domain-containing protein</fullName>
    </recommendedName>
</protein>
<dbReference type="InterPro" id="IPR001841">
    <property type="entry name" value="Znf_RING"/>
</dbReference>
<dbReference type="InParanoid" id="D7G3U0"/>
<name>D7G3U0_ECTSI</name>
<dbReference type="InterPro" id="IPR013083">
    <property type="entry name" value="Znf_RING/FYVE/PHD"/>
</dbReference>
<keyword evidence="3" id="KW-0862">Zinc</keyword>
<dbReference type="SMART" id="SM00184">
    <property type="entry name" value="RING"/>
    <property type="match status" value="1"/>
</dbReference>
<evidence type="ECO:0000259" key="5">
    <source>
        <dbReference type="PROSITE" id="PS50089"/>
    </source>
</evidence>
<dbReference type="GO" id="GO:0008270">
    <property type="term" value="F:zinc ion binding"/>
    <property type="evidence" value="ECO:0007669"/>
    <property type="project" value="UniProtKB-KW"/>
</dbReference>
<dbReference type="OrthoDB" id="428577at2759"/>
<dbReference type="AlphaFoldDB" id="D7G3U0"/>
<dbReference type="EMBL" id="FN649760">
    <property type="protein sequence ID" value="CBJ33617.1"/>
    <property type="molecule type" value="Genomic_DNA"/>
</dbReference>
<evidence type="ECO:0000256" key="3">
    <source>
        <dbReference type="ARBA" id="ARBA00022833"/>
    </source>
</evidence>
<feature type="domain" description="RING-type" evidence="5">
    <location>
        <begin position="168"/>
        <end position="211"/>
    </location>
</feature>
<proteinExistence type="predicted"/>
<dbReference type="SUPFAM" id="SSF57850">
    <property type="entry name" value="RING/U-box"/>
    <property type="match status" value="1"/>
</dbReference>
<dbReference type="InterPro" id="IPR018957">
    <property type="entry name" value="Znf_C3HC4_RING-type"/>
</dbReference>
<dbReference type="STRING" id="2880.D7G3U0"/>
<evidence type="ECO:0000256" key="4">
    <source>
        <dbReference type="PROSITE-ProRule" id="PRU00175"/>
    </source>
</evidence>
<dbReference type="Proteomes" id="UP000002630">
    <property type="component" value="Unassembled WGS sequence"/>
</dbReference>
<evidence type="ECO:0000256" key="2">
    <source>
        <dbReference type="ARBA" id="ARBA00022771"/>
    </source>
</evidence>
<organism evidence="6 7">
    <name type="scientific">Ectocarpus siliculosus</name>
    <name type="common">Brown alga</name>
    <name type="synonym">Conferva siliculosa</name>
    <dbReference type="NCBI Taxonomy" id="2880"/>
    <lineage>
        <taxon>Eukaryota</taxon>
        <taxon>Sar</taxon>
        <taxon>Stramenopiles</taxon>
        <taxon>Ochrophyta</taxon>
        <taxon>PX clade</taxon>
        <taxon>Phaeophyceae</taxon>
        <taxon>Ectocarpales</taxon>
        <taxon>Ectocarpaceae</taxon>
        <taxon>Ectocarpus</taxon>
    </lineage>
</organism>
<dbReference type="PROSITE" id="PS50089">
    <property type="entry name" value="ZF_RING_2"/>
    <property type="match status" value="1"/>
</dbReference>
<gene>
    <name evidence="6" type="ORF">Esi_0529_0011</name>
</gene>
<keyword evidence="2 4" id="KW-0863">Zinc-finger</keyword>